<dbReference type="PANTHER" id="PTHR22589">
    <property type="entry name" value="CARNITINE O-ACYLTRANSFERASE"/>
    <property type="match status" value="1"/>
</dbReference>
<comment type="catalytic activity">
    <reaction evidence="15">
        <text>dodecanoyl-CoA + (R)-carnitine = O-dodecanoyl-R-carnitine + CoA</text>
        <dbReference type="Rhea" id="RHEA:40279"/>
        <dbReference type="ChEBI" id="CHEBI:16347"/>
        <dbReference type="ChEBI" id="CHEBI:57287"/>
        <dbReference type="ChEBI" id="CHEBI:57375"/>
        <dbReference type="ChEBI" id="CHEBI:77086"/>
    </reaction>
</comment>
<dbReference type="GeneTree" id="ENSGT01150000286999"/>
<keyword evidence="5" id="KW-0472">Membrane</keyword>
<evidence type="ECO:0000256" key="16">
    <source>
        <dbReference type="ARBA" id="ARBA00048565"/>
    </source>
</evidence>
<dbReference type="Proteomes" id="UP000002281">
    <property type="component" value="Chromosome 2"/>
</dbReference>
<evidence type="ECO:0000256" key="5">
    <source>
        <dbReference type="ARBA" id="ARBA00022792"/>
    </source>
</evidence>
<evidence type="ECO:0000259" key="22">
    <source>
        <dbReference type="Pfam" id="PF00755"/>
    </source>
</evidence>
<dbReference type="Gene3D" id="3.30.559.10">
    <property type="entry name" value="Chloramphenicol acetyltransferase-like domain"/>
    <property type="match status" value="2"/>
</dbReference>
<keyword evidence="8" id="KW-0496">Mitochondrion</keyword>
<dbReference type="VGNC" id="VGNC:16842">
    <property type="gene designation" value="CPT2"/>
</dbReference>
<reference evidence="23" key="2">
    <citation type="submission" date="2025-08" db="UniProtKB">
        <authorList>
            <consortium name="Ensembl"/>
        </authorList>
    </citation>
    <scope>IDENTIFICATION</scope>
    <source>
        <strain evidence="23">Thoroughbred</strain>
    </source>
</reference>
<comment type="pathway">
    <text evidence="2">Lipid metabolism.</text>
</comment>
<evidence type="ECO:0000313" key="24">
    <source>
        <dbReference type="Proteomes" id="UP000002281"/>
    </source>
</evidence>
<dbReference type="InterPro" id="IPR039551">
    <property type="entry name" value="Cho/carn_acyl_trans"/>
</dbReference>
<evidence type="ECO:0000256" key="7">
    <source>
        <dbReference type="ARBA" id="ARBA00022990"/>
    </source>
</evidence>
<comment type="catalytic activity">
    <reaction evidence="14">
        <text>octanoyl-CoA + (R)-carnitine = O-octanoyl-(R)-carnitine + CoA</text>
        <dbReference type="Rhea" id="RHEA:17177"/>
        <dbReference type="ChEBI" id="CHEBI:16347"/>
        <dbReference type="ChEBI" id="CHEBI:18102"/>
        <dbReference type="ChEBI" id="CHEBI:57287"/>
        <dbReference type="ChEBI" id="CHEBI:57386"/>
    </reaction>
</comment>
<dbReference type="Pfam" id="PF00755">
    <property type="entry name" value="Carn_acyltransf"/>
    <property type="match status" value="1"/>
</dbReference>
<evidence type="ECO:0000256" key="21">
    <source>
        <dbReference type="ARBA" id="ARBA00049150"/>
    </source>
</evidence>
<evidence type="ECO:0000256" key="17">
    <source>
        <dbReference type="ARBA" id="ARBA00048758"/>
    </source>
</evidence>
<evidence type="ECO:0000256" key="9">
    <source>
        <dbReference type="ARBA" id="ARBA00040346"/>
    </source>
</evidence>
<evidence type="ECO:0000256" key="10">
    <source>
        <dbReference type="ARBA" id="ARBA00042919"/>
    </source>
</evidence>
<evidence type="ECO:0000256" key="18">
    <source>
        <dbReference type="ARBA" id="ARBA00048764"/>
    </source>
</evidence>
<comment type="catalytic activity">
    <reaction evidence="21">
        <text>(R)-carnitine + hexadecanoyl-CoA = O-hexadecanoyl-(R)-carnitine + CoA</text>
        <dbReference type="Rhea" id="RHEA:12661"/>
        <dbReference type="ChEBI" id="CHEBI:16347"/>
        <dbReference type="ChEBI" id="CHEBI:17490"/>
        <dbReference type="ChEBI" id="CHEBI:57287"/>
        <dbReference type="ChEBI" id="CHEBI:57379"/>
        <dbReference type="EC" id="2.3.1.21"/>
    </reaction>
    <physiologicalReaction direction="right-to-left" evidence="21">
        <dbReference type="Rhea" id="RHEA:12663"/>
    </physiologicalReaction>
</comment>
<evidence type="ECO:0000256" key="3">
    <source>
        <dbReference type="ARBA" id="ARBA00005232"/>
    </source>
</evidence>
<evidence type="ECO:0000256" key="14">
    <source>
        <dbReference type="ARBA" id="ARBA00047809"/>
    </source>
</evidence>
<reference evidence="23" key="3">
    <citation type="submission" date="2025-09" db="UniProtKB">
        <authorList>
            <consortium name="Ensembl"/>
        </authorList>
    </citation>
    <scope>IDENTIFICATION</scope>
    <source>
        <strain evidence="23">Thoroughbred</strain>
    </source>
</reference>
<dbReference type="GO" id="GO:0004095">
    <property type="term" value="F:carnitine O-palmitoyltransferase activity"/>
    <property type="evidence" value="ECO:0007669"/>
    <property type="project" value="UniProtKB-EC"/>
</dbReference>
<dbReference type="Bgee" id="ENSECAG00000022130">
    <property type="expression patterns" value="Expressed in liver and 23 other cell types or tissues"/>
</dbReference>
<comment type="function">
    <text evidence="11">Involved in the intramitochondrial synthesis of acylcarnitines from accumulated acyl-CoA metabolites. Reconverts acylcarnitines back into the respective acyl-CoA esters that can then undergo beta-oxidation, an essential step for the mitochondrial uptake of long-chain fatty acids and their subsequent beta-oxidation in the mitochondrion. Active with medium (C8-C12) and long-chain (C14-C18) acyl-CoA esters.</text>
</comment>
<evidence type="ECO:0000256" key="15">
    <source>
        <dbReference type="ARBA" id="ARBA00047819"/>
    </source>
</evidence>
<evidence type="ECO:0000256" key="19">
    <source>
        <dbReference type="ARBA" id="ARBA00048991"/>
    </source>
</evidence>
<evidence type="ECO:0000256" key="6">
    <source>
        <dbReference type="ARBA" id="ARBA00022946"/>
    </source>
</evidence>
<evidence type="ECO:0000256" key="13">
    <source>
        <dbReference type="ARBA" id="ARBA00047449"/>
    </source>
</evidence>
<comment type="catalytic activity">
    <reaction evidence="20">
        <text>(R)-carnitine + octadecanoyl-CoA = O-octadecanoyl-(R)-carnitine + CoA</text>
        <dbReference type="Rhea" id="RHEA:44840"/>
        <dbReference type="ChEBI" id="CHEBI:16347"/>
        <dbReference type="ChEBI" id="CHEBI:57287"/>
        <dbReference type="ChEBI" id="CHEBI:57394"/>
        <dbReference type="ChEBI" id="CHEBI:84644"/>
    </reaction>
</comment>
<protein>
    <recommendedName>
        <fullName evidence="9">Carnitine O-palmitoyltransferase 2, mitochondrial</fullName>
        <ecNumber evidence="4">2.3.1.21</ecNumber>
    </recommendedName>
    <alternativeName>
        <fullName evidence="10">Carnitine palmitoyltransferase II</fullName>
    </alternativeName>
</protein>
<organism evidence="23 24">
    <name type="scientific">Equus caballus</name>
    <name type="common">Horse</name>
    <dbReference type="NCBI Taxonomy" id="9796"/>
    <lineage>
        <taxon>Eukaryota</taxon>
        <taxon>Metazoa</taxon>
        <taxon>Chordata</taxon>
        <taxon>Craniata</taxon>
        <taxon>Vertebrata</taxon>
        <taxon>Euteleostomi</taxon>
        <taxon>Mammalia</taxon>
        <taxon>Eutheria</taxon>
        <taxon>Laurasiatheria</taxon>
        <taxon>Perissodactyla</taxon>
        <taxon>Equidae</taxon>
        <taxon>Equus</taxon>
    </lineage>
</organism>
<evidence type="ECO:0000313" key="25">
    <source>
        <dbReference type="VGNC" id="VGNC:16842"/>
    </source>
</evidence>
<name>A0A5F5PJJ8_HORSE</name>
<comment type="catalytic activity">
    <reaction evidence="18">
        <text>eicosanoyl-CoA + (R)-carnitine = O-eicosanoyl-(R)-carnitine + CoA</text>
        <dbReference type="Rhea" id="RHEA:44844"/>
        <dbReference type="ChEBI" id="CHEBI:16347"/>
        <dbReference type="ChEBI" id="CHEBI:57287"/>
        <dbReference type="ChEBI" id="CHEBI:57380"/>
        <dbReference type="ChEBI" id="CHEBI:84645"/>
    </reaction>
</comment>
<comment type="catalytic activity">
    <reaction evidence="17">
        <text>(9Z)-tetradecenoyl-CoA + (R)-carnitine = O-(9Z)-tetradecenoyl-(R)-carnitine + CoA</text>
        <dbReference type="Rhea" id="RHEA:44848"/>
        <dbReference type="ChEBI" id="CHEBI:16347"/>
        <dbReference type="ChEBI" id="CHEBI:57287"/>
        <dbReference type="ChEBI" id="CHEBI:65060"/>
        <dbReference type="ChEBI" id="CHEBI:84647"/>
    </reaction>
</comment>
<evidence type="ECO:0000256" key="2">
    <source>
        <dbReference type="ARBA" id="ARBA00005189"/>
    </source>
</evidence>
<dbReference type="InterPro" id="IPR023213">
    <property type="entry name" value="CAT-like_dom_sf"/>
</dbReference>
<dbReference type="Ensembl" id="ENSECAT00000075272.2">
    <property type="protein sequence ID" value="ENSECAP00000048678.1"/>
    <property type="gene ID" value="ENSECAG00000022130.4"/>
</dbReference>
<dbReference type="EC" id="2.3.1.21" evidence="4"/>
<comment type="catalytic activity">
    <reaction evidence="13">
        <text>decanoyl-CoA + (R)-carnitine = O-decanoyl-(R)-carnitine + CoA</text>
        <dbReference type="Rhea" id="RHEA:44828"/>
        <dbReference type="ChEBI" id="CHEBI:16347"/>
        <dbReference type="ChEBI" id="CHEBI:28717"/>
        <dbReference type="ChEBI" id="CHEBI:57287"/>
        <dbReference type="ChEBI" id="CHEBI:61430"/>
    </reaction>
</comment>
<comment type="catalytic activity">
    <reaction evidence="19">
        <text>tetradecanoyl-CoA + (R)-carnitine = O-tetradecanoyl-(R)-carnitine + CoA</text>
        <dbReference type="Rhea" id="RHEA:44832"/>
        <dbReference type="ChEBI" id="CHEBI:16347"/>
        <dbReference type="ChEBI" id="CHEBI:57287"/>
        <dbReference type="ChEBI" id="CHEBI:57385"/>
        <dbReference type="ChEBI" id="CHEBI:84634"/>
    </reaction>
</comment>
<evidence type="ECO:0000256" key="4">
    <source>
        <dbReference type="ARBA" id="ARBA00013243"/>
    </source>
</evidence>
<dbReference type="AlphaFoldDB" id="A0A5F5PJJ8"/>
<gene>
    <name evidence="23 25" type="primary">CPT2</name>
</gene>
<comment type="catalytic activity">
    <reaction evidence="12">
        <text>(5Z)-tetradecenoyl-CoA + (R)-carnitine = O-(5Z)-tetradecenoyl-(R)-carnitine + CoA</text>
        <dbReference type="Rhea" id="RHEA:44852"/>
        <dbReference type="ChEBI" id="CHEBI:16347"/>
        <dbReference type="ChEBI" id="CHEBI:57287"/>
        <dbReference type="ChEBI" id="CHEBI:84649"/>
        <dbReference type="ChEBI" id="CHEBI:84650"/>
    </reaction>
</comment>
<keyword evidence="7" id="KW-0007">Acetylation</keyword>
<dbReference type="PROSITE" id="PS00439">
    <property type="entry name" value="ACYLTRANSF_C_1"/>
    <property type="match status" value="1"/>
</dbReference>
<keyword evidence="5" id="KW-0999">Mitochondrion inner membrane</keyword>
<comment type="subcellular location">
    <subcellularLocation>
        <location evidence="1">Mitochondrion inner membrane</location>
        <topology evidence="1">Peripheral membrane protein</topology>
        <orientation evidence="1">Matrix side</orientation>
    </subcellularLocation>
</comment>
<evidence type="ECO:0000313" key="23">
    <source>
        <dbReference type="Ensembl" id="ENSECAP00000048678.1"/>
    </source>
</evidence>
<reference evidence="23 24" key="1">
    <citation type="journal article" date="2009" name="Science">
        <title>Genome sequence, comparative analysis, and population genetics of the domestic horse.</title>
        <authorList>
            <consortium name="Broad Institute Genome Sequencing Platform"/>
            <consortium name="Broad Institute Whole Genome Assembly Team"/>
            <person name="Wade C.M."/>
            <person name="Giulotto E."/>
            <person name="Sigurdsson S."/>
            <person name="Zoli M."/>
            <person name="Gnerre S."/>
            <person name="Imsland F."/>
            <person name="Lear T.L."/>
            <person name="Adelson D.L."/>
            <person name="Bailey E."/>
            <person name="Bellone R.R."/>
            <person name="Bloecker H."/>
            <person name="Distl O."/>
            <person name="Edgar R.C."/>
            <person name="Garber M."/>
            <person name="Leeb T."/>
            <person name="Mauceli E."/>
            <person name="MacLeod J.N."/>
            <person name="Penedo M.C.T."/>
            <person name="Raison J.M."/>
            <person name="Sharpe T."/>
            <person name="Vogel J."/>
            <person name="Andersson L."/>
            <person name="Antczak D.F."/>
            <person name="Biagi T."/>
            <person name="Binns M.M."/>
            <person name="Chowdhary B.P."/>
            <person name="Coleman S.J."/>
            <person name="Della Valle G."/>
            <person name="Fryc S."/>
            <person name="Guerin G."/>
            <person name="Hasegawa T."/>
            <person name="Hill E.W."/>
            <person name="Jurka J."/>
            <person name="Kiialainen A."/>
            <person name="Lindgren G."/>
            <person name="Liu J."/>
            <person name="Magnani E."/>
            <person name="Mickelson J.R."/>
            <person name="Murray J."/>
            <person name="Nergadze S.G."/>
            <person name="Onofrio R."/>
            <person name="Pedroni S."/>
            <person name="Piras M.F."/>
            <person name="Raudsepp T."/>
            <person name="Rocchi M."/>
            <person name="Roeed K.H."/>
            <person name="Ryder O.A."/>
            <person name="Searle S."/>
            <person name="Skow L."/>
            <person name="Swinburne J.E."/>
            <person name="Syvaenen A.C."/>
            <person name="Tozaki T."/>
            <person name="Valberg S.J."/>
            <person name="Vaudin M."/>
            <person name="White J.R."/>
            <person name="Zody M.C."/>
            <person name="Lander E.S."/>
            <person name="Lindblad-Toh K."/>
        </authorList>
    </citation>
    <scope>NUCLEOTIDE SEQUENCE [LARGE SCALE GENOMIC DNA]</scope>
    <source>
        <strain evidence="23 24">Thoroughbred</strain>
    </source>
</reference>
<evidence type="ECO:0007829" key="26">
    <source>
        <dbReference type="PeptideAtlas" id="A0A5F5PJJ8"/>
    </source>
</evidence>
<comment type="similarity">
    <text evidence="3">Belongs to the carnitine/choline acetyltransferase family.</text>
</comment>
<dbReference type="SUPFAM" id="SSF52777">
    <property type="entry name" value="CoA-dependent acyltransferases"/>
    <property type="match status" value="2"/>
</dbReference>
<keyword evidence="24" id="KW-1185">Reference proteome</keyword>
<dbReference type="InterPro" id="IPR000542">
    <property type="entry name" value="Carn_acyl_trans"/>
</dbReference>
<comment type="catalytic activity">
    <reaction evidence="16">
        <text>(R)-carnitine + (9Z)-octadecenoyl-CoA = O-(9Z)-octadecenoyl-(R)-carnitine + CoA</text>
        <dbReference type="Rhea" id="RHEA:44856"/>
        <dbReference type="ChEBI" id="CHEBI:16347"/>
        <dbReference type="ChEBI" id="CHEBI:57287"/>
        <dbReference type="ChEBI" id="CHEBI:57387"/>
        <dbReference type="ChEBI" id="CHEBI:84651"/>
    </reaction>
</comment>
<feature type="domain" description="Choline/carnitine acyltransferase" evidence="22">
    <location>
        <begin position="113"/>
        <end position="207"/>
    </location>
</feature>
<sequence length="223" mass="24716">MVTRLLLRPWARGPAVGPAAPCRPLSAGSRPSQYLQRSLVPTMHYQDSLPRLPIPKLEDTIRRYLNAQKPLLDDSQFRKTEQLCKSFESGIGKELHEQLVAQDKQNKHTSYISGQGFDRHLFVLRYLAAAKGISVPELFLDPAYGQMNHNVLSTSTLSSPEVSLGGFAPVVPDGFGVGYAVHDDWIGCNVSSYPGRNSQEFLQCVEKALEDMFDALEGKAIKT</sequence>
<proteinExistence type="evidence at protein level"/>
<evidence type="ECO:0000256" key="1">
    <source>
        <dbReference type="ARBA" id="ARBA00004443"/>
    </source>
</evidence>
<keyword evidence="26" id="KW-1267">Proteomics identification</keyword>
<accession>A0A5F5PJJ8</accession>
<evidence type="ECO:0000256" key="11">
    <source>
        <dbReference type="ARBA" id="ARBA00046213"/>
    </source>
</evidence>
<dbReference type="PANTHER" id="PTHR22589:SF51">
    <property type="entry name" value="CARNITINE O-PALMITOYLTRANSFERASE 2, MITOCHONDRIAL"/>
    <property type="match status" value="1"/>
</dbReference>
<dbReference type="GO" id="GO:0005743">
    <property type="term" value="C:mitochondrial inner membrane"/>
    <property type="evidence" value="ECO:0007669"/>
    <property type="project" value="UniProtKB-SubCell"/>
</dbReference>
<evidence type="ECO:0000256" key="20">
    <source>
        <dbReference type="ARBA" id="ARBA00049066"/>
    </source>
</evidence>
<evidence type="ECO:0000256" key="8">
    <source>
        <dbReference type="ARBA" id="ARBA00023128"/>
    </source>
</evidence>
<keyword evidence="6" id="KW-0809">Transit peptide</keyword>
<evidence type="ECO:0000256" key="12">
    <source>
        <dbReference type="ARBA" id="ARBA00047431"/>
    </source>
</evidence>